<evidence type="ECO:0000256" key="1">
    <source>
        <dbReference type="ARBA" id="ARBA00006611"/>
    </source>
</evidence>
<gene>
    <name evidence="5" type="ORF">A0123_03053</name>
</gene>
<dbReference type="GO" id="GO:0016887">
    <property type="term" value="F:ATP hydrolysis activity"/>
    <property type="evidence" value="ECO:0007669"/>
    <property type="project" value="TreeGrafter"/>
</dbReference>
<proteinExistence type="inferred from homology"/>
<dbReference type="GO" id="GO:0005886">
    <property type="term" value="C:plasma membrane"/>
    <property type="evidence" value="ECO:0007669"/>
    <property type="project" value="TreeGrafter"/>
</dbReference>
<dbReference type="Proteomes" id="UP000077786">
    <property type="component" value="Unassembled WGS sequence"/>
</dbReference>
<organism evidence="5 6">
    <name type="scientific">Gluconobacter cerinus</name>
    <dbReference type="NCBI Taxonomy" id="38307"/>
    <lineage>
        <taxon>Bacteria</taxon>
        <taxon>Pseudomonadati</taxon>
        <taxon>Pseudomonadota</taxon>
        <taxon>Alphaproteobacteria</taxon>
        <taxon>Acetobacterales</taxon>
        <taxon>Acetobacteraceae</taxon>
        <taxon>Gluconobacter</taxon>
    </lineage>
</organism>
<sequence>MLAFLKKTTPKKAGTSSNVLTIPTGLRSQIHLDPVNQTVYVNQRLQRSTDALDWIANTRRHPQLDCLKVVWEPISDVTARIQSAHETASHSDTDDGEDAEVRDEALALLREGAESDVSDIHLHRKERHTEVQFRINGSLVVAHELTNDHADRLLRAMYTMATSRDSAYSDLSFQDAAIAGDILKGTGLSNVRIVKGPCLPVSEGGKFMVIRLQYVKSGGNRRSQPQRQTAFRTPRKPEGKLKLLDYGFTQSQIDRILNIAVSPSGVLICTGPTGSGKTTLLYELALHKARTQPERRLVEIAQPAEYPMHWGIQLDISNALTSEEAGREFRARLRTALRMDPDDLSIAEMRDSEVALTTFDSAQTGHFVMSTLHVDDPFDYPLRFQNMDFERLSFRTTCNASIVRGVVAQRLLPVLCKHCALPWTVSDERLPRRTCEAVPTWGDDLSAVRRKGPGCPHCFGTGISGRTTVAEVVETDEQLMSDFVNHGVAIARHRFRARPDADPSMVETAMGRVFQGLVDPFAVTATVDRIRTRDAVMSERLSGAKLP</sequence>
<dbReference type="InterPro" id="IPR001482">
    <property type="entry name" value="T2SS/T4SS_dom"/>
</dbReference>
<evidence type="ECO:0000256" key="3">
    <source>
        <dbReference type="ARBA" id="ARBA00022840"/>
    </source>
</evidence>
<comment type="similarity">
    <text evidence="1">Belongs to the GSP E family.</text>
</comment>
<dbReference type="PANTHER" id="PTHR30258:SF3">
    <property type="entry name" value="SLL1921 PROTEIN"/>
    <property type="match status" value="1"/>
</dbReference>
<accession>A0A1B6VGP9</accession>
<protein>
    <submittedName>
        <fullName evidence="5">Type ii secretory pathway</fullName>
    </submittedName>
</protein>
<dbReference type="OrthoDB" id="9804785at2"/>
<keyword evidence="3" id="KW-0067">ATP-binding</keyword>
<dbReference type="SUPFAM" id="SSF52540">
    <property type="entry name" value="P-loop containing nucleoside triphosphate hydrolases"/>
    <property type="match status" value="1"/>
</dbReference>
<reference evidence="5 6" key="1">
    <citation type="submission" date="2016-03" db="EMBL/GenBank/DDBJ databases">
        <title>Draft genome sequence of Gluconobacter cerinus strain CECT 9110.</title>
        <authorList>
            <person name="Sainz F."/>
            <person name="Mas A."/>
            <person name="Torija M.J."/>
        </authorList>
    </citation>
    <scope>NUCLEOTIDE SEQUENCE [LARGE SCALE GENOMIC DNA]</scope>
    <source>
        <strain evidence="5 6">CECT 9110</strain>
    </source>
</reference>
<dbReference type="EMBL" id="LUTU01000017">
    <property type="protein sequence ID" value="OAJ66376.1"/>
    <property type="molecule type" value="Genomic_DNA"/>
</dbReference>
<evidence type="ECO:0000259" key="4">
    <source>
        <dbReference type="Pfam" id="PF00437"/>
    </source>
</evidence>
<evidence type="ECO:0000256" key="2">
    <source>
        <dbReference type="ARBA" id="ARBA00022741"/>
    </source>
</evidence>
<keyword evidence="2" id="KW-0547">Nucleotide-binding</keyword>
<name>A0A1B6VGP9_9PROT</name>
<dbReference type="RefSeq" id="WP_064275475.1">
    <property type="nucleotide sequence ID" value="NZ_LUTU01000017.1"/>
</dbReference>
<dbReference type="Gene3D" id="3.30.450.90">
    <property type="match status" value="1"/>
</dbReference>
<dbReference type="InterPro" id="IPR027417">
    <property type="entry name" value="P-loop_NTPase"/>
</dbReference>
<evidence type="ECO:0000313" key="6">
    <source>
        <dbReference type="Proteomes" id="UP000077786"/>
    </source>
</evidence>
<evidence type="ECO:0000313" key="5">
    <source>
        <dbReference type="EMBL" id="OAJ66376.1"/>
    </source>
</evidence>
<feature type="domain" description="Bacterial type II secretion system protein E" evidence="4">
    <location>
        <begin position="107"/>
        <end position="515"/>
    </location>
</feature>
<dbReference type="Pfam" id="PF00437">
    <property type="entry name" value="T2SSE"/>
    <property type="match status" value="1"/>
</dbReference>
<comment type="caution">
    <text evidence="5">The sequence shown here is derived from an EMBL/GenBank/DDBJ whole genome shotgun (WGS) entry which is preliminary data.</text>
</comment>
<dbReference type="GO" id="GO:0005524">
    <property type="term" value="F:ATP binding"/>
    <property type="evidence" value="ECO:0007669"/>
    <property type="project" value="UniProtKB-KW"/>
</dbReference>
<dbReference type="PATRIC" id="fig|38307.3.peg.3195"/>
<dbReference type="AlphaFoldDB" id="A0A1B6VGP9"/>
<dbReference type="PANTHER" id="PTHR30258">
    <property type="entry name" value="TYPE II SECRETION SYSTEM PROTEIN GSPE-RELATED"/>
    <property type="match status" value="1"/>
</dbReference>
<dbReference type="Gene3D" id="3.40.50.300">
    <property type="entry name" value="P-loop containing nucleotide triphosphate hydrolases"/>
    <property type="match status" value="1"/>
</dbReference>